<keyword evidence="3" id="KW-1185">Reference proteome</keyword>
<dbReference type="EMBL" id="JBEPMP010000001">
    <property type="protein sequence ID" value="MET3729569.1"/>
    <property type="molecule type" value="Genomic_DNA"/>
</dbReference>
<feature type="compositionally biased region" description="Basic residues" evidence="1">
    <location>
        <begin position="49"/>
        <end position="70"/>
    </location>
</feature>
<feature type="region of interest" description="Disordered" evidence="1">
    <location>
        <begin position="14"/>
        <end position="33"/>
    </location>
</feature>
<comment type="caution">
    <text evidence="2">The sequence shown here is derived from an EMBL/GenBank/DDBJ whole genome shotgun (WGS) entry which is preliminary data.</text>
</comment>
<protein>
    <submittedName>
        <fullName evidence="2">Uncharacterized protein</fullName>
    </submittedName>
</protein>
<dbReference type="RefSeq" id="WP_198766381.1">
    <property type="nucleotide sequence ID" value="NZ_JAEACF010000001.1"/>
</dbReference>
<feature type="region of interest" description="Disordered" evidence="1">
    <location>
        <begin position="44"/>
        <end position="98"/>
    </location>
</feature>
<name>A0ABV2LLW0_9BACL</name>
<evidence type="ECO:0000313" key="2">
    <source>
        <dbReference type="EMBL" id="MET3729569.1"/>
    </source>
</evidence>
<reference evidence="2 3" key="1">
    <citation type="submission" date="2024-06" db="EMBL/GenBank/DDBJ databases">
        <title>Genomic Encyclopedia of Type Strains, Phase IV (KMG-IV): sequencing the most valuable type-strain genomes for metagenomic binning, comparative biology and taxonomic classification.</title>
        <authorList>
            <person name="Goeker M."/>
        </authorList>
    </citation>
    <scope>NUCLEOTIDE SEQUENCE [LARGE SCALE GENOMIC DNA]</scope>
    <source>
        <strain evidence="2 3">DSM 100124</strain>
    </source>
</reference>
<accession>A0ABV2LLW0</accession>
<evidence type="ECO:0000313" key="3">
    <source>
        <dbReference type="Proteomes" id="UP001549097"/>
    </source>
</evidence>
<organism evidence="2 3">
    <name type="scientific">Fictibacillus halophilus</name>
    <dbReference type="NCBI Taxonomy" id="1610490"/>
    <lineage>
        <taxon>Bacteria</taxon>
        <taxon>Bacillati</taxon>
        <taxon>Bacillota</taxon>
        <taxon>Bacilli</taxon>
        <taxon>Bacillales</taxon>
        <taxon>Fictibacillaceae</taxon>
        <taxon>Fictibacillus</taxon>
    </lineage>
</organism>
<dbReference type="Proteomes" id="UP001549097">
    <property type="component" value="Unassembled WGS sequence"/>
</dbReference>
<proteinExistence type="predicted"/>
<gene>
    <name evidence="2" type="ORF">ABID52_003150</name>
</gene>
<feature type="compositionally biased region" description="Low complexity" evidence="1">
    <location>
        <begin position="81"/>
        <end position="91"/>
    </location>
</feature>
<sequence>MGKKRKELLEAFNSLGANGTETEAEVTAENGAEAGTVEALRSLLGDGLKRKKSKKAPAVKSKKSSKKSKKSNGNDAGGNTGETPGEIPGGTAPDSCWE</sequence>
<evidence type="ECO:0000256" key="1">
    <source>
        <dbReference type="SAM" id="MobiDB-lite"/>
    </source>
</evidence>